<dbReference type="STRING" id="768704.Desmer_3238"/>
<keyword evidence="3" id="KW-1185">Reference proteome</keyword>
<evidence type="ECO:0000313" key="3">
    <source>
        <dbReference type="Proteomes" id="UP000005262"/>
    </source>
</evidence>
<reference evidence="2 3" key="1">
    <citation type="journal article" date="2012" name="J. Bacteriol.">
        <title>Complete genome sequences of Desulfosporosinus orientis DSM765T, Desulfosporosinus youngiae DSM17734T, Desulfosporosinus meridiei DSM13257T, and Desulfosporosinus acidiphilus DSM22704T.</title>
        <authorList>
            <person name="Pester M."/>
            <person name="Brambilla E."/>
            <person name="Alazard D."/>
            <person name="Rattei T."/>
            <person name="Weinmaier T."/>
            <person name="Han J."/>
            <person name="Lucas S."/>
            <person name="Lapidus A."/>
            <person name="Cheng J.F."/>
            <person name="Goodwin L."/>
            <person name="Pitluck S."/>
            <person name="Peters L."/>
            <person name="Ovchinnikova G."/>
            <person name="Teshima H."/>
            <person name="Detter J.C."/>
            <person name="Han C.S."/>
            <person name="Tapia R."/>
            <person name="Land M.L."/>
            <person name="Hauser L."/>
            <person name="Kyrpides N.C."/>
            <person name="Ivanova N.N."/>
            <person name="Pagani I."/>
            <person name="Huntmann M."/>
            <person name="Wei C.L."/>
            <person name="Davenport K.W."/>
            <person name="Daligault H."/>
            <person name="Chain P.S."/>
            <person name="Chen A."/>
            <person name="Mavromatis K."/>
            <person name="Markowitz V."/>
            <person name="Szeto E."/>
            <person name="Mikhailova N."/>
            <person name="Pati A."/>
            <person name="Wagner M."/>
            <person name="Woyke T."/>
            <person name="Ollivier B."/>
            <person name="Klenk H.P."/>
            <person name="Spring S."/>
            <person name="Loy A."/>
        </authorList>
    </citation>
    <scope>NUCLEOTIDE SEQUENCE [LARGE SCALE GENOMIC DNA]</scope>
    <source>
        <strain evidence="3">ATCC BAA-275 / DSM 13257 / NCIMB 13706 / S10</strain>
    </source>
</reference>
<dbReference type="KEGG" id="dmi:Desmer_3238"/>
<feature type="domain" description="Putative Se/S carrier protein-like" evidence="1">
    <location>
        <begin position="6"/>
        <end position="50"/>
    </location>
</feature>
<dbReference type="InterPro" id="IPR021778">
    <property type="entry name" value="Se/S_carrier-like"/>
</dbReference>
<proteinExistence type="predicted"/>
<dbReference type="OrthoDB" id="3192849at2"/>
<accession>J7J2A9</accession>
<organism evidence="2 3">
    <name type="scientific">Desulfosporosinus meridiei (strain ATCC BAA-275 / DSM 13257 / KCTC 12902 / NCIMB 13706 / S10)</name>
    <dbReference type="NCBI Taxonomy" id="768704"/>
    <lineage>
        <taxon>Bacteria</taxon>
        <taxon>Bacillati</taxon>
        <taxon>Bacillota</taxon>
        <taxon>Clostridia</taxon>
        <taxon>Eubacteriales</taxon>
        <taxon>Desulfitobacteriaceae</taxon>
        <taxon>Desulfosporosinus</taxon>
    </lineage>
</organism>
<gene>
    <name evidence="2" type="ordered locus">Desmer_3238</name>
</gene>
<evidence type="ECO:0000313" key="2">
    <source>
        <dbReference type="EMBL" id="AFQ45116.1"/>
    </source>
</evidence>
<sequence>MEASKEYFAVFFTPSGAIRFHRFLRSNNIPAEVKPLPRILSISCGIGIEFFTNLDVNLLISKDIKELYLHQGYQYTLKYTKDQ</sequence>
<protein>
    <recommendedName>
        <fullName evidence="1">Putative Se/S carrier protein-like domain-containing protein</fullName>
    </recommendedName>
</protein>
<name>J7J2A9_DESMD</name>
<dbReference type="Proteomes" id="UP000005262">
    <property type="component" value="Chromosome"/>
</dbReference>
<dbReference type="Pfam" id="PF11823">
    <property type="entry name" value="Se_S_carrier"/>
    <property type="match status" value="1"/>
</dbReference>
<dbReference type="EMBL" id="CP003629">
    <property type="protein sequence ID" value="AFQ45116.1"/>
    <property type="molecule type" value="Genomic_DNA"/>
</dbReference>
<reference evidence="3" key="2">
    <citation type="submission" date="2012-08" db="EMBL/GenBank/DDBJ databases">
        <title>Finished genome of Desulfosporosinus meridiei DSM 13257.</title>
        <authorList>
            <person name="Huntemann M."/>
            <person name="Wei C.-L."/>
            <person name="Han J."/>
            <person name="Detter J.C."/>
            <person name="Han C."/>
            <person name="Davenport K."/>
            <person name="Daligault H."/>
            <person name="Erkkila T."/>
            <person name="Gu W."/>
            <person name="Munk A.C.C."/>
            <person name="Teshima H."/>
            <person name="Xu Y."/>
            <person name="Chain P."/>
            <person name="Tapia R."/>
            <person name="Chen A."/>
            <person name="Krypides N."/>
            <person name="Mavromatis K."/>
            <person name="Markowitz V."/>
            <person name="Szeto E."/>
            <person name="Ivanova N."/>
            <person name="Mikhailova N."/>
            <person name="Ovchinnikova G."/>
            <person name="Pagani I."/>
            <person name="Pati A."/>
            <person name="Goodwin L."/>
            <person name="Peters L."/>
            <person name="Pitluck S."/>
            <person name="Woyke T."/>
            <person name="Pester M."/>
            <person name="Spring S."/>
            <person name="Ollivier B."/>
            <person name="Rattei T."/>
            <person name="Klenk H.-P."/>
            <person name="Wagner M."/>
            <person name="Loy A."/>
        </authorList>
    </citation>
    <scope>NUCLEOTIDE SEQUENCE [LARGE SCALE GENOMIC DNA]</scope>
    <source>
        <strain evidence="3">ATCC BAA-275 / DSM 13257 / NCIMB 13706 / S10</strain>
    </source>
</reference>
<dbReference type="HOGENOM" id="CLU_167443_4_1_9"/>
<dbReference type="RefSeq" id="WP_014904025.1">
    <property type="nucleotide sequence ID" value="NC_018515.1"/>
</dbReference>
<evidence type="ECO:0000259" key="1">
    <source>
        <dbReference type="Pfam" id="PF11823"/>
    </source>
</evidence>
<dbReference type="AlphaFoldDB" id="J7J2A9"/>